<name>A0A485LMS8_9STRA</name>
<dbReference type="InterPro" id="IPR013083">
    <property type="entry name" value="Znf_RING/FYVE/PHD"/>
</dbReference>
<dbReference type="SUPFAM" id="SSF57850">
    <property type="entry name" value="RING/U-box"/>
    <property type="match status" value="1"/>
</dbReference>
<dbReference type="PROSITE" id="PS50089">
    <property type="entry name" value="ZF_RING_2"/>
    <property type="match status" value="1"/>
</dbReference>
<dbReference type="AlphaFoldDB" id="A0A485LMS8"/>
<evidence type="ECO:0000313" key="6">
    <source>
        <dbReference type="Proteomes" id="UP000332933"/>
    </source>
</evidence>
<keyword evidence="1" id="KW-0863">Zinc-finger</keyword>
<evidence type="ECO:0000259" key="3">
    <source>
        <dbReference type="PROSITE" id="PS50195"/>
    </source>
</evidence>
<dbReference type="EMBL" id="VJMH01007246">
    <property type="protein sequence ID" value="KAF0684790.1"/>
    <property type="molecule type" value="Genomic_DNA"/>
</dbReference>
<protein>
    <submittedName>
        <fullName evidence="5">Aste57867_23305 protein</fullName>
    </submittedName>
</protein>
<keyword evidence="6" id="KW-1185">Reference proteome</keyword>
<dbReference type="EMBL" id="CAADRA010007272">
    <property type="protein sequence ID" value="VFT99950.1"/>
    <property type="molecule type" value="Genomic_DNA"/>
</dbReference>
<dbReference type="Pfam" id="PF13639">
    <property type="entry name" value="zf-RING_2"/>
    <property type="match status" value="1"/>
</dbReference>
<reference evidence="5 6" key="1">
    <citation type="submission" date="2019-03" db="EMBL/GenBank/DDBJ databases">
        <authorList>
            <person name="Gaulin E."/>
            <person name="Dumas B."/>
        </authorList>
    </citation>
    <scope>NUCLEOTIDE SEQUENCE [LARGE SCALE GENOMIC DNA]</scope>
    <source>
        <strain evidence="5">CBS 568.67</strain>
    </source>
</reference>
<dbReference type="SMART" id="SM00184">
    <property type="entry name" value="RING"/>
    <property type="match status" value="1"/>
</dbReference>
<dbReference type="InterPro" id="IPR001841">
    <property type="entry name" value="Znf_RING"/>
</dbReference>
<evidence type="ECO:0000259" key="2">
    <source>
        <dbReference type="PROSITE" id="PS50089"/>
    </source>
</evidence>
<dbReference type="SUPFAM" id="SSF64268">
    <property type="entry name" value="PX domain"/>
    <property type="match status" value="1"/>
</dbReference>
<dbReference type="GO" id="GO:0008270">
    <property type="term" value="F:zinc ion binding"/>
    <property type="evidence" value="ECO:0007669"/>
    <property type="project" value="UniProtKB-KW"/>
</dbReference>
<dbReference type="InterPro" id="IPR036871">
    <property type="entry name" value="PX_dom_sf"/>
</dbReference>
<dbReference type="PANTHER" id="PTHR22765">
    <property type="entry name" value="RING FINGER AND PROTEASE ASSOCIATED DOMAIN-CONTAINING"/>
    <property type="match status" value="1"/>
</dbReference>
<feature type="domain" description="RING-type" evidence="2">
    <location>
        <begin position="209"/>
        <end position="248"/>
    </location>
</feature>
<gene>
    <name evidence="5" type="primary">Aste57867_23305</name>
    <name evidence="4" type="ORF">As57867_023234</name>
    <name evidence="5" type="ORF">ASTE57867_23305</name>
</gene>
<evidence type="ECO:0000313" key="4">
    <source>
        <dbReference type="EMBL" id="KAF0684790.1"/>
    </source>
</evidence>
<dbReference type="Proteomes" id="UP000332933">
    <property type="component" value="Unassembled WGS sequence"/>
</dbReference>
<dbReference type="CDD" id="cd06093">
    <property type="entry name" value="PX_domain"/>
    <property type="match status" value="1"/>
</dbReference>
<dbReference type="Gene3D" id="3.30.40.10">
    <property type="entry name" value="Zinc/RING finger domain, C3HC4 (zinc finger)"/>
    <property type="match status" value="1"/>
</dbReference>
<dbReference type="InterPro" id="IPR001683">
    <property type="entry name" value="PX_dom"/>
</dbReference>
<reference evidence="4" key="2">
    <citation type="submission" date="2019-06" db="EMBL/GenBank/DDBJ databases">
        <title>Genomics analysis of Aphanomyces spp. identifies a new class of oomycete effector associated with host adaptation.</title>
        <authorList>
            <person name="Gaulin E."/>
        </authorList>
    </citation>
    <scope>NUCLEOTIDE SEQUENCE</scope>
    <source>
        <strain evidence="4">CBS 578.67</strain>
    </source>
</reference>
<dbReference type="CDD" id="cd16454">
    <property type="entry name" value="RING-H2_PA-TM-RING"/>
    <property type="match status" value="1"/>
</dbReference>
<dbReference type="GO" id="GO:0006511">
    <property type="term" value="P:ubiquitin-dependent protein catabolic process"/>
    <property type="evidence" value="ECO:0007669"/>
    <property type="project" value="TreeGrafter"/>
</dbReference>
<dbReference type="GO" id="GO:0061630">
    <property type="term" value="F:ubiquitin protein ligase activity"/>
    <property type="evidence" value="ECO:0007669"/>
    <property type="project" value="TreeGrafter"/>
</dbReference>
<dbReference type="GO" id="GO:0035091">
    <property type="term" value="F:phosphatidylinositol binding"/>
    <property type="evidence" value="ECO:0007669"/>
    <property type="project" value="InterPro"/>
</dbReference>
<feature type="domain" description="PX" evidence="3">
    <location>
        <begin position="33"/>
        <end position="181"/>
    </location>
</feature>
<accession>A0A485LMS8</accession>
<dbReference type="OrthoDB" id="8062037at2759"/>
<proteinExistence type="predicted"/>
<evidence type="ECO:0000313" key="5">
    <source>
        <dbReference type="EMBL" id="VFT99950.1"/>
    </source>
</evidence>
<dbReference type="Gene3D" id="3.30.1520.10">
    <property type="entry name" value="Phox-like domain"/>
    <property type="match status" value="1"/>
</dbReference>
<dbReference type="PROSITE" id="PS50195">
    <property type="entry name" value="PX"/>
    <property type="match status" value="1"/>
</dbReference>
<organism evidence="5 6">
    <name type="scientific">Aphanomyces stellatus</name>
    <dbReference type="NCBI Taxonomy" id="120398"/>
    <lineage>
        <taxon>Eukaryota</taxon>
        <taxon>Sar</taxon>
        <taxon>Stramenopiles</taxon>
        <taxon>Oomycota</taxon>
        <taxon>Saprolegniomycetes</taxon>
        <taxon>Saprolegniales</taxon>
        <taxon>Verrucalvaceae</taxon>
        <taxon>Aphanomyces</taxon>
    </lineage>
</organism>
<sequence length="261" mass="29206">MGVVATPPPRKRLERNISTETWIDSSVNVSTVAPVSVSTAAMSVQQKGIKVFTLYTFVVNVPATNTWWVLRKRFSHFYAFRNELLALAKFTRSPTASLQSIHDALVPVVATPFPRRRFVTDTDKIKAERSAALASFTSQLVALRLECIAMTKSMTDHGRPAFRLKYLRKRLDVFLQVPHFNTLVEGADEVEAAMQDILKDAAPMLSSECAICLEDGDDKVLHLHCGHGFHKDCLLSWILIRPSCPLCRKVSTYGVIRPAYS</sequence>
<evidence type="ECO:0000256" key="1">
    <source>
        <dbReference type="PROSITE-ProRule" id="PRU00175"/>
    </source>
</evidence>
<keyword evidence="1" id="KW-0479">Metal-binding</keyword>
<keyword evidence="1" id="KW-0862">Zinc</keyword>
<dbReference type="InterPro" id="IPR051826">
    <property type="entry name" value="E3_ubiquitin-ligase_domain"/>
</dbReference>